<dbReference type="PANTHER" id="PTHR38445">
    <property type="entry name" value="HTH-TYPE TRANSCRIPTIONAL REPRESSOR YTRA"/>
    <property type="match status" value="1"/>
</dbReference>
<dbReference type="SUPFAM" id="SSF46785">
    <property type="entry name" value="Winged helix' DNA-binding domain"/>
    <property type="match status" value="1"/>
</dbReference>
<organism evidence="5">
    <name type="scientific">Telmatobacter sp. DSM 110680</name>
    <dbReference type="NCBI Taxonomy" id="3036704"/>
    <lineage>
        <taxon>Bacteria</taxon>
        <taxon>Pseudomonadati</taxon>
        <taxon>Acidobacteriota</taxon>
        <taxon>Terriglobia</taxon>
        <taxon>Terriglobales</taxon>
        <taxon>Acidobacteriaceae</taxon>
        <taxon>Telmatobacter</taxon>
    </lineage>
</organism>
<evidence type="ECO:0000256" key="2">
    <source>
        <dbReference type="ARBA" id="ARBA00023125"/>
    </source>
</evidence>
<evidence type="ECO:0000313" key="5">
    <source>
        <dbReference type="EMBL" id="XBH17495.1"/>
    </source>
</evidence>
<reference evidence="5" key="1">
    <citation type="submission" date="2023-03" db="EMBL/GenBank/DDBJ databases">
        <title>Edaphobacter sp.</title>
        <authorList>
            <person name="Huber K.J."/>
            <person name="Papendorf J."/>
            <person name="Pilke C."/>
            <person name="Bunk B."/>
            <person name="Sproeer C."/>
            <person name="Pester M."/>
        </authorList>
    </citation>
    <scope>NUCLEOTIDE SEQUENCE</scope>
    <source>
        <strain evidence="5">DSM 110680</strain>
    </source>
</reference>
<accession>A0AAU7DK85</accession>
<dbReference type="CDD" id="cd07377">
    <property type="entry name" value="WHTH_GntR"/>
    <property type="match status" value="1"/>
</dbReference>
<dbReference type="GO" id="GO:0003677">
    <property type="term" value="F:DNA binding"/>
    <property type="evidence" value="ECO:0007669"/>
    <property type="project" value="UniProtKB-KW"/>
</dbReference>
<feature type="domain" description="HTH gntR-type" evidence="4">
    <location>
        <begin position="11"/>
        <end position="79"/>
    </location>
</feature>
<protein>
    <submittedName>
        <fullName evidence="5">GntR family transcriptional regulator</fullName>
    </submittedName>
</protein>
<dbReference type="InterPro" id="IPR036388">
    <property type="entry name" value="WH-like_DNA-bd_sf"/>
</dbReference>
<evidence type="ECO:0000256" key="3">
    <source>
        <dbReference type="ARBA" id="ARBA00023163"/>
    </source>
</evidence>
<dbReference type="SMART" id="SM00345">
    <property type="entry name" value="HTH_GNTR"/>
    <property type="match status" value="1"/>
</dbReference>
<dbReference type="GO" id="GO:0003700">
    <property type="term" value="F:DNA-binding transcription factor activity"/>
    <property type="evidence" value="ECO:0007669"/>
    <property type="project" value="InterPro"/>
</dbReference>
<dbReference type="InterPro" id="IPR036390">
    <property type="entry name" value="WH_DNA-bd_sf"/>
</dbReference>
<evidence type="ECO:0000256" key="1">
    <source>
        <dbReference type="ARBA" id="ARBA00023015"/>
    </source>
</evidence>
<proteinExistence type="predicted"/>
<dbReference type="PROSITE" id="PS50949">
    <property type="entry name" value="HTH_GNTR"/>
    <property type="match status" value="1"/>
</dbReference>
<dbReference type="PANTHER" id="PTHR38445:SF9">
    <property type="entry name" value="HTH-TYPE TRANSCRIPTIONAL REPRESSOR YTRA"/>
    <property type="match status" value="1"/>
</dbReference>
<dbReference type="Gene3D" id="1.10.10.10">
    <property type="entry name" value="Winged helix-like DNA-binding domain superfamily/Winged helix DNA-binding domain"/>
    <property type="match status" value="1"/>
</dbReference>
<dbReference type="Pfam" id="PF00392">
    <property type="entry name" value="GntR"/>
    <property type="match status" value="1"/>
</dbReference>
<keyword evidence="2" id="KW-0238">DNA-binding</keyword>
<evidence type="ECO:0000259" key="4">
    <source>
        <dbReference type="PROSITE" id="PS50949"/>
    </source>
</evidence>
<name>A0AAU7DK85_9BACT</name>
<keyword evidence="3" id="KW-0804">Transcription</keyword>
<dbReference type="RefSeq" id="WP_348262720.1">
    <property type="nucleotide sequence ID" value="NZ_CP121196.1"/>
</dbReference>
<keyword evidence="1" id="KW-0805">Transcription regulation</keyword>
<dbReference type="InterPro" id="IPR000524">
    <property type="entry name" value="Tscrpt_reg_HTH_GntR"/>
</dbReference>
<dbReference type="EMBL" id="CP121196">
    <property type="protein sequence ID" value="XBH17495.1"/>
    <property type="molecule type" value="Genomic_DNA"/>
</dbReference>
<gene>
    <name evidence="5" type="ORF">P8935_23385</name>
</gene>
<sequence length="310" mass="34458">MRLWLNRIGDISLREQLITQIIVGILCHELTPGQRLPSTRDLSRRFGIHANTASAAYRQLESEGWVELRHGSGVFVRTSRPNAPLSPEMAVDQMLGDIATKARKLGVSDAFLKARMRRWLALEPPARWLVIEPDPELLRIVICEMEQAVTLPVVGCGFEECSTSVMLEGSMPATLPSKVLAVRKLLPTGTELVTLQVHPVAPELQAYLQRYMPEHSTDLLGIASRWGDFQRIAQTMLIAAGFAPESLLVRDATKPGWKRGLDTTTAVLCDAAIQHDLPAGTRAIVFRLFDEASIKDLRSHEENLTTPDRN</sequence>
<dbReference type="AlphaFoldDB" id="A0AAU7DK85"/>